<keyword evidence="2" id="KW-1185">Reference proteome</keyword>
<dbReference type="NCBIfam" id="TIGR02595">
    <property type="entry name" value="PEP_CTERM"/>
    <property type="match status" value="1"/>
</dbReference>
<organism evidence="1 2">
    <name type="scientific">Botrimarina hoheduenensis</name>
    <dbReference type="NCBI Taxonomy" id="2528000"/>
    <lineage>
        <taxon>Bacteria</taxon>
        <taxon>Pseudomonadati</taxon>
        <taxon>Planctomycetota</taxon>
        <taxon>Planctomycetia</taxon>
        <taxon>Pirellulales</taxon>
        <taxon>Lacipirellulaceae</taxon>
        <taxon>Botrimarina</taxon>
    </lineage>
</organism>
<dbReference type="Proteomes" id="UP000318995">
    <property type="component" value="Unassembled WGS sequence"/>
</dbReference>
<sequence length="160" mass="16710">MTVELTRGAIYNTPSFGGNTAPNGAFVSLVPALGKDSFVTMGGLTSDSSQPVLVVGGAVNLPGAPAHFVLNNNQISVTWAPAPGVTIEDQMDFLIAQISLTDDAEGLLRLFSSTDSGPPTIYHSPIYNGHIEFYPVPEPASGVLLLAALFGIANRRVNGR</sequence>
<evidence type="ECO:0008006" key="3">
    <source>
        <dbReference type="Google" id="ProtNLM"/>
    </source>
</evidence>
<evidence type="ECO:0000313" key="2">
    <source>
        <dbReference type="Proteomes" id="UP000318995"/>
    </source>
</evidence>
<accession>A0A5C5WAY1</accession>
<gene>
    <name evidence="1" type="ORF">Pla111_07820</name>
</gene>
<dbReference type="RefSeq" id="WP_197524733.1">
    <property type="nucleotide sequence ID" value="NZ_SJPH01000002.1"/>
</dbReference>
<dbReference type="AlphaFoldDB" id="A0A5C5WAY1"/>
<comment type="caution">
    <text evidence="1">The sequence shown here is derived from an EMBL/GenBank/DDBJ whole genome shotgun (WGS) entry which is preliminary data.</text>
</comment>
<evidence type="ECO:0000313" key="1">
    <source>
        <dbReference type="EMBL" id="TWT47171.1"/>
    </source>
</evidence>
<protein>
    <recommendedName>
        <fullName evidence="3">PEP-CTERM protein-sorting domain-containing protein</fullName>
    </recommendedName>
</protein>
<dbReference type="EMBL" id="SJPH01000002">
    <property type="protein sequence ID" value="TWT47171.1"/>
    <property type="molecule type" value="Genomic_DNA"/>
</dbReference>
<reference evidence="1 2" key="1">
    <citation type="submission" date="2019-02" db="EMBL/GenBank/DDBJ databases">
        <title>Deep-cultivation of Planctomycetes and their phenomic and genomic characterization uncovers novel biology.</title>
        <authorList>
            <person name="Wiegand S."/>
            <person name="Jogler M."/>
            <person name="Boedeker C."/>
            <person name="Pinto D."/>
            <person name="Vollmers J."/>
            <person name="Rivas-Marin E."/>
            <person name="Kohn T."/>
            <person name="Peeters S.H."/>
            <person name="Heuer A."/>
            <person name="Rast P."/>
            <person name="Oberbeckmann S."/>
            <person name="Bunk B."/>
            <person name="Jeske O."/>
            <person name="Meyerdierks A."/>
            <person name="Storesund J.E."/>
            <person name="Kallscheuer N."/>
            <person name="Luecker S."/>
            <person name="Lage O.M."/>
            <person name="Pohl T."/>
            <person name="Merkel B.J."/>
            <person name="Hornburger P."/>
            <person name="Mueller R.-W."/>
            <person name="Bruemmer F."/>
            <person name="Labrenz M."/>
            <person name="Spormann A.M."/>
            <person name="Op Den Camp H."/>
            <person name="Overmann J."/>
            <person name="Amann R."/>
            <person name="Jetten M.S.M."/>
            <person name="Mascher T."/>
            <person name="Medema M.H."/>
            <person name="Devos D.P."/>
            <person name="Kaster A.-K."/>
            <person name="Ovreas L."/>
            <person name="Rohde M."/>
            <person name="Galperin M.Y."/>
            <person name="Jogler C."/>
        </authorList>
    </citation>
    <scope>NUCLEOTIDE SEQUENCE [LARGE SCALE GENOMIC DNA]</scope>
    <source>
        <strain evidence="1 2">Pla111</strain>
    </source>
</reference>
<name>A0A5C5WAY1_9BACT</name>
<proteinExistence type="predicted"/>
<dbReference type="InterPro" id="IPR013424">
    <property type="entry name" value="Ice-binding_C"/>
</dbReference>